<name>A0ABS5I8S6_9PROT</name>
<reference evidence="1 2" key="1">
    <citation type="submission" date="2021-04" db="EMBL/GenBank/DDBJ databases">
        <title>Magnetospirillum sulfuroxidans sp. nov., a facultative chemolithoautotrophic sulfur-oxidizing alphaproteobacterium isolated from freshwater sediment and proposals for Paramagetospirillum gen. nov., and Magnetospirillaceae fam. nov.</title>
        <authorList>
            <person name="Koziaeva V."/>
            <person name="Geelhoed J.S."/>
            <person name="Sorokin D.Y."/>
            <person name="Grouzdev D.S."/>
        </authorList>
    </citation>
    <scope>NUCLEOTIDE SEQUENCE [LARGE SCALE GENOMIC DNA]</scope>
    <source>
        <strain evidence="1 2">J10</strain>
    </source>
</reference>
<sequence>MKTPRLIENEFDGFMCAVGLADAPGVQRKEMRSAFFAGAYAFWKLIEANASVGPDVSDQDMAMMEAIQLEFEAFRAALAASF</sequence>
<proteinExistence type="predicted"/>
<accession>A0ABS5I8S6</accession>
<keyword evidence="2" id="KW-1185">Reference proteome</keyword>
<gene>
    <name evidence="1" type="ORF">KEC16_03840</name>
</gene>
<comment type="caution">
    <text evidence="1">The sequence shown here is derived from an EMBL/GenBank/DDBJ whole genome shotgun (WGS) entry which is preliminary data.</text>
</comment>
<dbReference type="EMBL" id="JAGTUF010000001">
    <property type="protein sequence ID" value="MBR9970843.1"/>
    <property type="molecule type" value="Genomic_DNA"/>
</dbReference>
<protein>
    <submittedName>
        <fullName evidence="1">Uncharacterized protein</fullName>
    </submittedName>
</protein>
<dbReference type="Proteomes" id="UP000680714">
    <property type="component" value="Unassembled WGS sequence"/>
</dbReference>
<dbReference type="RefSeq" id="WP_211546299.1">
    <property type="nucleotide sequence ID" value="NZ_JAGTUF010000001.1"/>
</dbReference>
<organism evidence="1 2">
    <name type="scientific">Magnetospirillum sulfuroxidans</name>
    <dbReference type="NCBI Taxonomy" id="611300"/>
    <lineage>
        <taxon>Bacteria</taxon>
        <taxon>Pseudomonadati</taxon>
        <taxon>Pseudomonadota</taxon>
        <taxon>Alphaproteobacteria</taxon>
        <taxon>Rhodospirillales</taxon>
        <taxon>Rhodospirillaceae</taxon>
        <taxon>Magnetospirillum</taxon>
    </lineage>
</organism>
<evidence type="ECO:0000313" key="2">
    <source>
        <dbReference type="Proteomes" id="UP000680714"/>
    </source>
</evidence>
<evidence type="ECO:0000313" key="1">
    <source>
        <dbReference type="EMBL" id="MBR9970843.1"/>
    </source>
</evidence>